<feature type="domain" description="Selenoprotein P N-terminal" evidence="7">
    <location>
        <begin position="29"/>
        <end position="181"/>
    </location>
</feature>
<evidence type="ECO:0000256" key="3">
    <source>
        <dbReference type="ARBA" id="ARBA00022729"/>
    </source>
</evidence>
<sequence>MGYLPPTTKAFLLGLVIVATIAEGVVVDNQTRLCQPAPLWKINGIEPMAEMEGQVTFCLNLGSLQEKLSGDGMANVSFMIVNEKTPPSRAMYWELKRHTPKGIPVFQQQILEPDVWQILQGNKDDFLIYDRCRKLTFHIQLPYSFLHLPYVEAAVRYTSRKDYCGNCSWYYLNGRNSSMSAHSKSIPNYLHRDKHHINL</sequence>
<dbReference type="OrthoDB" id="6134775at2759"/>
<evidence type="ECO:0000313" key="8">
    <source>
        <dbReference type="Ensembl" id="ENSNNAP00000001013.1"/>
    </source>
</evidence>
<organism evidence="8 9">
    <name type="scientific">Naja naja</name>
    <name type="common">Indian cobra</name>
    <dbReference type="NCBI Taxonomy" id="35670"/>
    <lineage>
        <taxon>Eukaryota</taxon>
        <taxon>Metazoa</taxon>
        <taxon>Chordata</taxon>
        <taxon>Craniata</taxon>
        <taxon>Vertebrata</taxon>
        <taxon>Euteleostomi</taxon>
        <taxon>Lepidosauria</taxon>
        <taxon>Squamata</taxon>
        <taxon>Bifurcata</taxon>
        <taxon>Unidentata</taxon>
        <taxon>Episquamata</taxon>
        <taxon>Toxicofera</taxon>
        <taxon>Serpentes</taxon>
        <taxon>Colubroidea</taxon>
        <taxon>Elapidae</taxon>
        <taxon>Elapinae</taxon>
        <taxon>Naja</taxon>
    </lineage>
</organism>
<comment type="subcellular location">
    <subcellularLocation>
        <location evidence="1">Secreted</location>
    </subcellularLocation>
</comment>
<protein>
    <recommendedName>
        <fullName evidence="7">Selenoprotein P N-terminal domain-containing protein</fullName>
    </recommendedName>
</protein>
<reference evidence="8" key="1">
    <citation type="submission" date="2025-08" db="UniProtKB">
        <authorList>
            <consortium name="Ensembl"/>
        </authorList>
    </citation>
    <scope>IDENTIFICATION</scope>
</reference>
<accession>A0A8C6V6I9</accession>
<dbReference type="OMA" id="INGTAPM"/>
<evidence type="ECO:0000256" key="4">
    <source>
        <dbReference type="ARBA" id="ARBA00022933"/>
    </source>
</evidence>
<keyword evidence="3 6" id="KW-0732">Signal</keyword>
<dbReference type="GeneTree" id="ENSGT00510000049326"/>
<dbReference type="Ensembl" id="ENSNNAT00000001065.1">
    <property type="protein sequence ID" value="ENSNNAP00000001013.1"/>
    <property type="gene ID" value="ENSNNAG00000000727.1"/>
</dbReference>
<dbReference type="PANTHER" id="PTHR10105:SF4">
    <property type="entry name" value="SELENOPROTEIN P2"/>
    <property type="match status" value="1"/>
</dbReference>
<dbReference type="InterPro" id="IPR037941">
    <property type="entry name" value="SeP"/>
</dbReference>
<keyword evidence="5" id="KW-0325">Glycoprotein</keyword>
<evidence type="ECO:0000256" key="6">
    <source>
        <dbReference type="SAM" id="SignalP"/>
    </source>
</evidence>
<keyword evidence="9" id="KW-1185">Reference proteome</keyword>
<evidence type="ECO:0000256" key="5">
    <source>
        <dbReference type="ARBA" id="ARBA00023180"/>
    </source>
</evidence>
<keyword evidence="2" id="KW-0964">Secreted</keyword>
<evidence type="ECO:0000313" key="9">
    <source>
        <dbReference type="Proteomes" id="UP000694559"/>
    </source>
</evidence>
<proteinExistence type="predicted"/>
<keyword evidence="4" id="KW-0712">Selenocysteine</keyword>
<reference evidence="8" key="2">
    <citation type="submission" date="2025-09" db="UniProtKB">
        <authorList>
            <consortium name="Ensembl"/>
        </authorList>
    </citation>
    <scope>IDENTIFICATION</scope>
</reference>
<evidence type="ECO:0000256" key="2">
    <source>
        <dbReference type="ARBA" id="ARBA00022525"/>
    </source>
</evidence>
<dbReference type="GO" id="GO:0001887">
    <property type="term" value="P:selenium compound metabolic process"/>
    <property type="evidence" value="ECO:0007669"/>
    <property type="project" value="TreeGrafter"/>
</dbReference>
<name>A0A8C6V6I9_NAJNA</name>
<dbReference type="Pfam" id="PF04592">
    <property type="entry name" value="SelP_N"/>
    <property type="match status" value="1"/>
</dbReference>
<dbReference type="Proteomes" id="UP000694559">
    <property type="component" value="Unplaced"/>
</dbReference>
<evidence type="ECO:0000259" key="7">
    <source>
        <dbReference type="Pfam" id="PF04592"/>
    </source>
</evidence>
<evidence type="ECO:0000256" key="1">
    <source>
        <dbReference type="ARBA" id="ARBA00004613"/>
    </source>
</evidence>
<feature type="chain" id="PRO_5034109812" description="Selenoprotein P N-terminal domain-containing protein" evidence="6">
    <location>
        <begin position="25"/>
        <end position="199"/>
    </location>
</feature>
<dbReference type="PANTHER" id="PTHR10105">
    <property type="entry name" value="SELENOPROTEIN P"/>
    <property type="match status" value="1"/>
</dbReference>
<dbReference type="InterPro" id="IPR007671">
    <property type="entry name" value="Selenoprotein-P_N"/>
</dbReference>
<dbReference type="GO" id="GO:0008430">
    <property type="term" value="F:selenium binding"/>
    <property type="evidence" value="ECO:0007669"/>
    <property type="project" value="InterPro"/>
</dbReference>
<dbReference type="GO" id="GO:0005576">
    <property type="term" value="C:extracellular region"/>
    <property type="evidence" value="ECO:0007669"/>
    <property type="project" value="UniProtKB-SubCell"/>
</dbReference>
<feature type="signal peptide" evidence="6">
    <location>
        <begin position="1"/>
        <end position="24"/>
    </location>
</feature>
<dbReference type="AlphaFoldDB" id="A0A8C6V6I9"/>